<name>A0A125W8G4_ENTFL</name>
<proteinExistence type="predicted"/>
<dbReference type="Pfam" id="PF04536">
    <property type="entry name" value="TPM_phosphatase"/>
    <property type="match status" value="1"/>
</dbReference>
<dbReference type="HOGENOM" id="CLU_052620_0_0_9"/>
<evidence type="ECO:0000313" key="3">
    <source>
        <dbReference type="EMBL" id="EFM83601.1"/>
    </source>
</evidence>
<dbReference type="RefSeq" id="WP_002391536.1">
    <property type="nucleotide sequence ID" value="NZ_GL454427.1"/>
</dbReference>
<evidence type="ECO:0000259" key="2">
    <source>
        <dbReference type="Pfam" id="PF04536"/>
    </source>
</evidence>
<keyword evidence="1" id="KW-0812">Transmembrane</keyword>
<dbReference type="PANTHER" id="PTHR30373:SF2">
    <property type="entry name" value="UPF0603 PROTEIN YGCG"/>
    <property type="match status" value="1"/>
</dbReference>
<keyword evidence="1" id="KW-0472">Membrane</keyword>
<feature type="transmembrane region" description="Helical" evidence="1">
    <location>
        <begin position="21"/>
        <end position="43"/>
    </location>
</feature>
<dbReference type="AlphaFoldDB" id="A0A125W8G4"/>
<dbReference type="PANTHER" id="PTHR30373">
    <property type="entry name" value="UPF0603 PROTEIN YGCG"/>
    <property type="match status" value="1"/>
</dbReference>
<dbReference type="InterPro" id="IPR007621">
    <property type="entry name" value="TPM_dom"/>
</dbReference>
<gene>
    <name evidence="3" type="ORF">HMPREF9498_00703</name>
</gene>
<evidence type="ECO:0000313" key="4">
    <source>
        <dbReference type="Proteomes" id="UP000004846"/>
    </source>
</evidence>
<reference evidence="3 4" key="1">
    <citation type="submission" date="2010-07" db="EMBL/GenBank/DDBJ databases">
        <authorList>
            <person name="Sid Ahmed O."/>
        </authorList>
    </citation>
    <scope>NUCLEOTIDE SEQUENCE [LARGE SCALE GENOMIC DNA]</scope>
    <source>
        <strain evidence="3 4">TX4248</strain>
    </source>
</reference>
<organism evidence="3 4">
    <name type="scientific">Enterococcus faecalis TX4248</name>
    <dbReference type="NCBI Taxonomy" id="749495"/>
    <lineage>
        <taxon>Bacteria</taxon>
        <taxon>Bacillati</taxon>
        <taxon>Bacillota</taxon>
        <taxon>Bacilli</taxon>
        <taxon>Lactobacillales</taxon>
        <taxon>Enterococcaceae</taxon>
        <taxon>Enterococcus</taxon>
    </lineage>
</organism>
<protein>
    <recommendedName>
        <fullName evidence="2">TPM domain-containing protein</fullName>
    </recommendedName>
</protein>
<keyword evidence="1" id="KW-1133">Transmembrane helix</keyword>
<evidence type="ECO:0000256" key="1">
    <source>
        <dbReference type="SAM" id="Phobius"/>
    </source>
</evidence>
<dbReference type="Proteomes" id="UP000004846">
    <property type="component" value="Unassembled WGS sequence"/>
</dbReference>
<comment type="caution">
    <text evidence="3">The sequence shown here is derived from an EMBL/GenBank/DDBJ whole genome shotgun (WGS) entry which is preliminary data.</text>
</comment>
<dbReference type="EMBL" id="AEBR01000021">
    <property type="protein sequence ID" value="EFM83601.1"/>
    <property type="molecule type" value="Genomic_DNA"/>
</dbReference>
<sequence length="428" mass="47263">MDKKVEKIQEKVRLFYKKHQRNTTIVVVISLSMILILGMAAWYEGKGISYEAKQTALREKQHALQKKRDDILAGKMTEASTQTTINNFSKQEITGENELVTITGTNGQLNINDANIYVSDNAGIVSNQLKQKMFQLNQQLLENANGAQFMLITVPALPSGESVESYSNKIANQLGVGDREKNNGVVFLMAIEDRESRLEVGYGLESILTDSYADDIINNEEVKEAFRDEDYNTGLNKIIDQVSAAINSKTAQVDNELTNIQAELNTNTTKRNVLLMASIAGMLICAVYILQILRTRKLVKKMYQDYLNCLPTKAVLNNSEQTKKVLNKMKKTSFYCLYLNGATLFATKGKIRRATKRGSLLSIYPNAKKQSFGRLLVGDTLYSYDGSVLTYAYLNSQYNPSNHSSSGSSSGGSFGGGSFGGGGASGSW</sequence>
<feature type="transmembrane region" description="Helical" evidence="1">
    <location>
        <begin position="273"/>
        <end position="293"/>
    </location>
</feature>
<accession>A0A125W8G4</accession>
<dbReference type="Gene3D" id="3.10.310.50">
    <property type="match status" value="1"/>
</dbReference>
<feature type="domain" description="TPM" evidence="2">
    <location>
        <begin position="118"/>
        <end position="244"/>
    </location>
</feature>